<evidence type="ECO:0000256" key="7">
    <source>
        <dbReference type="PROSITE-ProRule" id="PRU01360"/>
    </source>
</evidence>
<dbReference type="RefSeq" id="WP_008240349.1">
    <property type="nucleotide sequence ID" value="NZ_AJJU01000021.1"/>
</dbReference>
<dbReference type="STRING" id="946077.W5A_10599"/>
<keyword evidence="11" id="KW-1185">Reference proteome</keyword>
<dbReference type="PROSITE" id="PS52016">
    <property type="entry name" value="TONB_DEPENDENT_REC_3"/>
    <property type="match status" value="1"/>
</dbReference>
<evidence type="ECO:0000256" key="8">
    <source>
        <dbReference type="SAM" id="MobiDB-lite"/>
    </source>
</evidence>
<comment type="caution">
    <text evidence="10">The sequence shown here is derived from an EMBL/GenBank/DDBJ whole genome shotgun (WGS) entry which is preliminary data.</text>
</comment>
<comment type="similarity">
    <text evidence="7">Belongs to the TonB-dependent receptor family.</text>
</comment>
<dbReference type="InterPro" id="IPR036942">
    <property type="entry name" value="Beta-barrel_TonB_sf"/>
</dbReference>
<proteinExistence type="inferred from homology"/>
<dbReference type="Gene3D" id="2.60.40.1120">
    <property type="entry name" value="Carboxypeptidase-like, regulatory domain"/>
    <property type="match status" value="1"/>
</dbReference>
<evidence type="ECO:0000256" key="2">
    <source>
        <dbReference type="ARBA" id="ARBA00022448"/>
    </source>
</evidence>
<comment type="subcellular location">
    <subcellularLocation>
        <location evidence="1 7">Cell outer membrane</location>
        <topology evidence="1 7">Multi-pass membrane protein</topology>
    </subcellularLocation>
</comment>
<dbReference type="Gene3D" id="2.170.130.10">
    <property type="entry name" value="TonB-dependent receptor, plug domain"/>
    <property type="match status" value="1"/>
</dbReference>
<dbReference type="Pfam" id="PF07715">
    <property type="entry name" value="Plug"/>
    <property type="match status" value="1"/>
</dbReference>
<dbReference type="Proteomes" id="UP000005938">
    <property type="component" value="Unassembled WGS sequence"/>
</dbReference>
<keyword evidence="5 7" id="KW-0472">Membrane</keyword>
<gene>
    <name evidence="10" type="ORF">W5A_10599</name>
</gene>
<dbReference type="InterPro" id="IPR037066">
    <property type="entry name" value="Plug_dom_sf"/>
</dbReference>
<accession>I0WAV5</accession>
<sequence>MKNNSSNRVRLLIVFLLILVTALYTCETWATPINTSNDFPTAVQQNVSGTVQDSEGIPIPGVHILVKGTKQGTFTDSNGHFSVTTNSNSILVFSYMGLTTQEVAINSRTSINVTLVESATELDAVTVNAGYYSVKERERTGSISKVSSKEIELLPIISPLEALQGRIPGVQVTQRSGVPGSAPEILIRGQNSLRTEGNYPLYIIDGVPINPIPLSGSNIYTNGVDPLKTVNISNIESIEVLKDADATAIYGSRGANGVILITTKKGSGVDKKTAIEARWYSGIAKISNKMKLLNTQQYLAIRKESLINDNREPTASNDYDLVHWGQNQYTDWQKVLLGGTAPISDINLWASGGNGTTLFRLGGSYHKQGTVFPGDFGYHKISGGINLNHLSSNKKLNLDFSLNYGVDSSNLFANGSNSLFNTAVVLPPNAPKIYNEDGTLHWEGWKVSPLDNPMATILHRNISAKSNHILSNLGFYYHLKKNLKFKTTLGYTNLIHQTSGKTSNKYYPPESRDKIPHSSSWSNTKRQSWIIEPQLVYNASIKEGEIDGLFGITFQESNDYKLNISARGYVTESLIGNLAAAESIQINTNEDILYRYNSTFARLGYNWKHKYFINLTGRRDGSSRFGPEKHFANFGAIGGAWILSEEKFLKNKLPSLSFAKIRGSYGITGSDQIGDYGYLDAYETTSGPGGLIPTQLTNPDYSWEENKKLEIALNLGFLENRINLGINWYRNRSSNQLVGYPLPSITGFNTIQSNLPATVQNTGLEVEFSSLNIKSDKLRWQTFINITVPNNKLISFPNIEQTSYINQYRVGHPLNISFLYQYDGIDPETKLYQVSDINNDGSYNFEDRIIYKNLGRKFYGGINNVISSKNFGFNFLWEYVIQDGSQPYFTMPGTPSNQPLGVFTKWHENDLQKISQSSLALNAYSRAYGSEHFTVSTSYLRLKTMSFYYNIPPKFLPKTKINSFKFFIELQNLITLTNYNGLNVEFPGGSTSPSLRTITSGFQFNF</sequence>
<keyword evidence="10" id="KW-0675">Receptor</keyword>
<protein>
    <submittedName>
        <fullName evidence="10">TonB-dependent outer membrane receptor</fullName>
    </submittedName>
</protein>
<evidence type="ECO:0000256" key="5">
    <source>
        <dbReference type="ARBA" id="ARBA00023136"/>
    </source>
</evidence>
<dbReference type="InterPro" id="IPR008969">
    <property type="entry name" value="CarboxyPept-like_regulatory"/>
</dbReference>
<evidence type="ECO:0000256" key="4">
    <source>
        <dbReference type="ARBA" id="ARBA00022692"/>
    </source>
</evidence>
<evidence type="ECO:0000256" key="1">
    <source>
        <dbReference type="ARBA" id="ARBA00004571"/>
    </source>
</evidence>
<keyword evidence="2 7" id="KW-0813">Transport</keyword>
<dbReference type="InterPro" id="IPR023996">
    <property type="entry name" value="TonB-dep_OMP_SusC/RagA"/>
</dbReference>
<dbReference type="AlphaFoldDB" id="I0WAV5"/>
<feature type="domain" description="TonB-dependent receptor plug" evidence="9">
    <location>
        <begin position="136"/>
        <end position="258"/>
    </location>
</feature>
<keyword evidence="3 7" id="KW-1134">Transmembrane beta strand</keyword>
<dbReference type="OrthoDB" id="9768177at2"/>
<dbReference type="NCBIfam" id="TIGR04056">
    <property type="entry name" value="OMP_RagA_SusC"/>
    <property type="match status" value="1"/>
</dbReference>
<dbReference type="SUPFAM" id="SSF56935">
    <property type="entry name" value="Porins"/>
    <property type="match status" value="1"/>
</dbReference>
<evidence type="ECO:0000313" key="10">
    <source>
        <dbReference type="EMBL" id="EID73521.1"/>
    </source>
</evidence>
<dbReference type="eggNOG" id="COG1629">
    <property type="taxonomic scope" value="Bacteria"/>
</dbReference>
<reference evidence="10 11" key="1">
    <citation type="journal article" date="2012" name="J. Bacteriol.">
        <title>Genome Sequence of the Halotolerant Bacterium Imtechella halotolerans K1T.</title>
        <authorList>
            <person name="Kumar S."/>
            <person name="Vikram S."/>
            <person name="Subramanian S."/>
            <person name="Raghava G.P."/>
            <person name="Pinnaka A.K."/>
        </authorList>
    </citation>
    <scope>NUCLEOTIDE SEQUENCE [LARGE SCALE GENOMIC DNA]</scope>
    <source>
        <strain evidence="10 11">K1</strain>
    </source>
</reference>
<feature type="region of interest" description="Disordered" evidence="8">
    <location>
        <begin position="500"/>
        <end position="520"/>
    </location>
</feature>
<dbReference type="PATRIC" id="fig|946077.3.peg.2139"/>
<keyword evidence="6 7" id="KW-0998">Cell outer membrane</keyword>
<dbReference type="SUPFAM" id="SSF49464">
    <property type="entry name" value="Carboxypeptidase regulatory domain-like"/>
    <property type="match status" value="1"/>
</dbReference>
<dbReference type="Pfam" id="PF13715">
    <property type="entry name" value="CarbopepD_reg_2"/>
    <property type="match status" value="1"/>
</dbReference>
<dbReference type="InterPro" id="IPR023997">
    <property type="entry name" value="TonB-dep_OMP_SusC/RagA_CS"/>
</dbReference>
<dbReference type="Gene3D" id="2.40.170.20">
    <property type="entry name" value="TonB-dependent receptor, beta-barrel domain"/>
    <property type="match status" value="1"/>
</dbReference>
<dbReference type="InterPro" id="IPR012910">
    <property type="entry name" value="Plug_dom"/>
</dbReference>
<evidence type="ECO:0000256" key="3">
    <source>
        <dbReference type="ARBA" id="ARBA00022452"/>
    </source>
</evidence>
<name>I0WAV5_9FLAO</name>
<organism evidence="10 11">
    <name type="scientific">Imtechella halotolerans K1</name>
    <dbReference type="NCBI Taxonomy" id="946077"/>
    <lineage>
        <taxon>Bacteria</taxon>
        <taxon>Pseudomonadati</taxon>
        <taxon>Bacteroidota</taxon>
        <taxon>Flavobacteriia</taxon>
        <taxon>Flavobacteriales</taxon>
        <taxon>Flavobacteriaceae</taxon>
        <taxon>Imtechella</taxon>
    </lineage>
</organism>
<dbReference type="EMBL" id="AJJU01000021">
    <property type="protein sequence ID" value="EID73521.1"/>
    <property type="molecule type" value="Genomic_DNA"/>
</dbReference>
<dbReference type="NCBIfam" id="TIGR04057">
    <property type="entry name" value="SusC_RagA_signa"/>
    <property type="match status" value="1"/>
</dbReference>
<keyword evidence="4 7" id="KW-0812">Transmembrane</keyword>
<evidence type="ECO:0000313" key="11">
    <source>
        <dbReference type="Proteomes" id="UP000005938"/>
    </source>
</evidence>
<evidence type="ECO:0000256" key="6">
    <source>
        <dbReference type="ARBA" id="ARBA00023237"/>
    </source>
</evidence>
<evidence type="ECO:0000259" key="9">
    <source>
        <dbReference type="Pfam" id="PF07715"/>
    </source>
</evidence>
<dbReference type="GO" id="GO:0009279">
    <property type="term" value="C:cell outer membrane"/>
    <property type="evidence" value="ECO:0007669"/>
    <property type="project" value="UniProtKB-SubCell"/>
</dbReference>
<dbReference type="InterPro" id="IPR039426">
    <property type="entry name" value="TonB-dep_rcpt-like"/>
</dbReference>